<evidence type="ECO:0000313" key="4">
    <source>
        <dbReference type="Proteomes" id="UP000276542"/>
    </source>
</evidence>
<accession>A0A3A5H6K8</accession>
<gene>
    <name evidence="3" type="ORF">D4739_08215</name>
</gene>
<dbReference type="AlphaFoldDB" id="A0A3A5H6K8"/>
<reference evidence="4" key="1">
    <citation type="submission" date="2018-09" db="EMBL/GenBank/DDBJ databases">
        <authorList>
            <person name="Zhu H."/>
        </authorList>
    </citation>
    <scope>NUCLEOTIDE SEQUENCE [LARGE SCALE GENOMIC DNA]</scope>
    <source>
        <strain evidence="4">K1W22B-1</strain>
    </source>
</reference>
<comment type="caution">
    <text evidence="3">The sequence shown here is derived from an EMBL/GenBank/DDBJ whole genome shotgun (WGS) entry which is preliminary data.</text>
</comment>
<proteinExistence type="predicted"/>
<dbReference type="Proteomes" id="UP000276542">
    <property type="component" value="Unassembled WGS sequence"/>
</dbReference>
<evidence type="ECO:0000259" key="2">
    <source>
        <dbReference type="Pfam" id="PF16640"/>
    </source>
</evidence>
<feature type="chain" id="PRO_5017361749" evidence="1">
    <location>
        <begin position="31"/>
        <end position="548"/>
    </location>
</feature>
<organism evidence="3 4">
    <name type="scientific">Nocardioides cavernaquae</name>
    <dbReference type="NCBI Taxonomy" id="2321396"/>
    <lineage>
        <taxon>Bacteria</taxon>
        <taxon>Bacillati</taxon>
        <taxon>Actinomycetota</taxon>
        <taxon>Actinomycetes</taxon>
        <taxon>Propionibacteriales</taxon>
        <taxon>Nocardioidaceae</taxon>
        <taxon>Nocardioides</taxon>
    </lineage>
</organism>
<dbReference type="Gene3D" id="2.60.40.10">
    <property type="entry name" value="Immunoglobulins"/>
    <property type="match status" value="2"/>
</dbReference>
<evidence type="ECO:0000256" key="1">
    <source>
        <dbReference type="SAM" id="SignalP"/>
    </source>
</evidence>
<feature type="signal peptide" evidence="1">
    <location>
        <begin position="1"/>
        <end position="30"/>
    </location>
</feature>
<feature type="domain" description="Bacterial Ig-like" evidence="2">
    <location>
        <begin position="176"/>
        <end position="271"/>
    </location>
</feature>
<sequence>MSIKKSILGAAAAGAVAAATITMTTTTAHAATHLGDMRIVPSTGTTAIGLTAKTLAGQVCPTGYSGVNLYMSGPGMTEEVGVLNGFIPPSSAQVGDHMEFTVQNPFDSLFEAANIPQPTGAYNLRLACVGPDFFEEVGEFTQVVNFTPDADTSSATRFVATYAAVVPAENTTTTVSGPATSTFGSSVTFNADVNSASGEAINGSIQFKDDVDGAGPIAPVNLGSPVAVSAAGGASYTASNFGAGSHNIIADYSGGNGFNASTSSAAALTVAKASSSVAVSTNTGVDEPASSVFSATVGGGHAGSVQFKVDGVNRSGAVAVTAGAAELTTSLPAGTYAVTAEFLPTNAANVNGSTSAPASHIVDASLVEVVSADQEILVDVPAGALTISVAGWEDGLVDLGVAAMDPSGSLLTASGELDTFKVTDTRSGDMGWIATGMATDFVGADTISAFNLGWTPKLATDLVAPATSALSPNHVGFVLGGTAASDLQFAGATSGSGLGAPRDFAHALDDAGNGTAYLGADLTLKIPTETLAGNDYSSTLTITVVGQG</sequence>
<dbReference type="Pfam" id="PF16640">
    <property type="entry name" value="Big_3_5"/>
    <property type="match status" value="1"/>
</dbReference>
<protein>
    <submittedName>
        <fullName evidence="3">Ig-like domain repeat protein</fullName>
    </submittedName>
</protein>
<keyword evidence="4" id="KW-1185">Reference proteome</keyword>
<dbReference type="EMBL" id="QYRP01000002">
    <property type="protein sequence ID" value="RJS46192.1"/>
    <property type="molecule type" value="Genomic_DNA"/>
</dbReference>
<dbReference type="InterPro" id="IPR032109">
    <property type="entry name" value="Big_3_5"/>
</dbReference>
<dbReference type="GO" id="GO:0005975">
    <property type="term" value="P:carbohydrate metabolic process"/>
    <property type="evidence" value="ECO:0007669"/>
    <property type="project" value="UniProtKB-ARBA"/>
</dbReference>
<keyword evidence="1" id="KW-0732">Signal</keyword>
<name>A0A3A5H6K8_9ACTN</name>
<dbReference type="RefSeq" id="WP_120060149.1">
    <property type="nucleotide sequence ID" value="NZ_QYRP01000002.1"/>
</dbReference>
<dbReference type="OrthoDB" id="9804511at2"/>
<evidence type="ECO:0000313" key="3">
    <source>
        <dbReference type="EMBL" id="RJS46192.1"/>
    </source>
</evidence>
<dbReference type="InterPro" id="IPR013783">
    <property type="entry name" value="Ig-like_fold"/>
</dbReference>